<keyword evidence="2" id="KW-1185">Reference proteome</keyword>
<proteinExistence type="predicted"/>
<dbReference type="Proteomes" id="UP000806528">
    <property type="component" value="Unassembled WGS sequence"/>
</dbReference>
<evidence type="ECO:0000313" key="1">
    <source>
        <dbReference type="EMBL" id="MBE3000916.1"/>
    </source>
</evidence>
<dbReference type="Pfam" id="PF06013">
    <property type="entry name" value="WXG100"/>
    <property type="match status" value="1"/>
</dbReference>
<comment type="caution">
    <text evidence="1">The sequence shown here is derived from an EMBL/GenBank/DDBJ whole genome shotgun (WGS) entry which is preliminary data.</text>
</comment>
<dbReference type="EMBL" id="JADBGI010000019">
    <property type="protein sequence ID" value="MBE3000916.1"/>
    <property type="molecule type" value="Genomic_DNA"/>
</dbReference>
<evidence type="ECO:0008006" key="3">
    <source>
        <dbReference type="Google" id="ProtNLM"/>
    </source>
</evidence>
<protein>
    <recommendedName>
        <fullName evidence="3">WXG100 family type VII secretion target</fullName>
    </recommendedName>
</protein>
<gene>
    <name evidence="1" type="ORF">IDM40_19790</name>
</gene>
<name>A0ABR9PAQ0_9ACTN</name>
<evidence type="ECO:0000313" key="2">
    <source>
        <dbReference type="Proteomes" id="UP000806528"/>
    </source>
</evidence>
<dbReference type="Gene3D" id="1.10.287.1060">
    <property type="entry name" value="ESAT-6-like"/>
    <property type="match status" value="1"/>
</dbReference>
<accession>A0ABR9PAQ0</accession>
<organism evidence="1 2">
    <name type="scientific">Nocardiopsis coralli</name>
    <dbReference type="NCBI Taxonomy" id="2772213"/>
    <lineage>
        <taxon>Bacteria</taxon>
        <taxon>Bacillati</taxon>
        <taxon>Actinomycetota</taxon>
        <taxon>Actinomycetes</taxon>
        <taxon>Streptosporangiales</taxon>
        <taxon>Nocardiopsidaceae</taxon>
        <taxon>Nocardiopsis</taxon>
    </lineage>
</organism>
<sequence>MDISGSPGKIMDLADSERTYKGHLETVLDQVEDSVKKSLTEWYGSSSDDFEARYEEFREYRESVSSSFDGLIHSTEIAAENWSVTSASARTRFQA</sequence>
<reference evidence="1 2" key="1">
    <citation type="submission" date="2020-09" db="EMBL/GenBank/DDBJ databases">
        <title>Diversity and distribution of actinomycetes associated with coral in the coast of Hainan.</title>
        <authorList>
            <person name="Li F."/>
        </authorList>
    </citation>
    <scope>NUCLEOTIDE SEQUENCE [LARGE SCALE GENOMIC DNA]</scope>
    <source>
        <strain evidence="1 2">HNM0947</strain>
    </source>
</reference>
<dbReference type="InterPro" id="IPR010310">
    <property type="entry name" value="T7SS_ESAT-6-like"/>
</dbReference>
<dbReference type="InterPro" id="IPR036689">
    <property type="entry name" value="ESAT-6-like_sf"/>
</dbReference>
<dbReference type="SUPFAM" id="SSF140453">
    <property type="entry name" value="EsxAB dimer-like"/>
    <property type="match status" value="1"/>
</dbReference>
<dbReference type="RefSeq" id="WP_193123520.1">
    <property type="nucleotide sequence ID" value="NZ_JADBGI010000019.1"/>
</dbReference>